<feature type="chain" id="PRO_5046859177" evidence="1">
    <location>
        <begin position="20"/>
        <end position="560"/>
    </location>
</feature>
<keyword evidence="1" id="KW-0732">Signal</keyword>
<gene>
    <name evidence="4" type="ORF">K1Y79_19050</name>
</gene>
<name>A0ABS7GIE4_9BACT</name>
<proteinExistence type="predicted"/>
<feature type="signal peptide" evidence="1">
    <location>
        <begin position="1"/>
        <end position="19"/>
    </location>
</feature>
<evidence type="ECO:0000259" key="3">
    <source>
        <dbReference type="Pfam" id="PF22680"/>
    </source>
</evidence>
<dbReference type="InterPro" id="IPR053850">
    <property type="entry name" value="Glyco_hydro_123_N_2"/>
</dbReference>
<evidence type="ECO:0000256" key="1">
    <source>
        <dbReference type="SAM" id="SignalP"/>
    </source>
</evidence>
<comment type="caution">
    <text evidence="4">The sequence shown here is derived from an EMBL/GenBank/DDBJ whole genome shotgun (WGS) entry which is preliminary data.</text>
</comment>
<sequence>MKAFFLLLLGSLTLSGLQAQDASRKKGGETAIFVDPLIKVFKYSTDLKEVKPVADVARGENASFQFVYRSGKQIKSLSAKITSLKGERGGTISNGAVKFVGFVKQGRYAEHPGTDALKSKDGTFPDPLFEQESIAVKAGDNQSIWLTIPIADNQQADTYHGELLVTAVSADGNQQSYKKNFDITVYPVSVAKQTLWVSNWAAFLNPWSLPLKKPAATTMYSDEYWAALKKFADKLTEYRQNVIRIEMLKVITFTKGNNGRYDFNFDRLDKMMNIFMQSGIKRFEGDFVAQKVSDWAGPLGFMMPTDAGAAVSRKLVTVDKDDNNARQFYKEYLIALYNHLKEKKWDDIVFLHISDEPTQQNPKAYRDMLAFVKSVVPDMKTIEAINQPVPEDVDIQVPLLSYYRYGNSARFIKQQQQNKGEIWFYVCVSPQYNYPNRFLENPLIKTRFLHWANYKFNLTGFLHWGFNIWSGNAYDFSTSNSVGGDAWVVYPKDGKIISSIRLEAERDGIVDYELLRLLEKKNPSMAKQIIDATMMDFDKFNSDIDTFRANRRKILTALSK</sequence>
<dbReference type="Proteomes" id="UP000812961">
    <property type="component" value="Unassembled WGS sequence"/>
</dbReference>
<evidence type="ECO:0000259" key="2">
    <source>
        <dbReference type="Pfam" id="PF13320"/>
    </source>
</evidence>
<dbReference type="Pfam" id="PF22680">
    <property type="entry name" value="Glyco_hydro_123_N_2"/>
    <property type="match status" value="1"/>
</dbReference>
<dbReference type="RefSeq" id="WP_220251748.1">
    <property type="nucleotide sequence ID" value="NZ_JAICCF010000003.1"/>
</dbReference>
<evidence type="ECO:0000313" key="4">
    <source>
        <dbReference type="EMBL" id="MBW8686447.1"/>
    </source>
</evidence>
<organism evidence="4 5">
    <name type="scientific">Chitinophaga rhizophila</name>
    <dbReference type="NCBI Taxonomy" id="2866212"/>
    <lineage>
        <taxon>Bacteria</taxon>
        <taxon>Pseudomonadati</taxon>
        <taxon>Bacteroidota</taxon>
        <taxon>Chitinophagia</taxon>
        <taxon>Chitinophagales</taxon>
        <taxon>Chitinophagaceae</taxon>
        <taxon>Chitinophaga</taxon>
    </lineage>
</organism>
<feature type="domain" description="Glycoside hydrolase 123 N-terminal" evidence="3">
    <location>
        <begin position="58"/>
        <end position="166"/>
    </location>
</feature>
<dbReference type="InterPro" id="IPR025150">
    <property type="entry name" value="GH123_cat"/>
</dbReference>
<dbReference type="Pfam" id="PF13320">
    <property type="entry name" value="GH123_cat"/>
    <property type="match status" value="1"/>
</dbReference>
<accession>A0ABS7GIE4</accession>
<evidence type="ECO:0000313" key="5">
    <source>
        <dbReference type="Proteomes" id="UP000812961"/>
    </source>
</evidence>
<reference evidence="4 5" key="1">
    <citation type="submission" date="2021-08" db="EMBL/GenBank/DDBJ databases">
        <title>The genome sequence of Chitinophaga sp. B61.</title>
        <authorList>
            <person name="Zhang X."/>
        </authorList>
    </citation>
    <scope>NUCLEOTIDE SEQUENCE [LARGE SCALE GENOMIC DNA]</scope>
    <source>
        <strain evidence="4 5">B61</strain>
    </source>
</reference>
<protein>
    <submittedName>
        <fullName evidence="4">DUF4091 domain-containing protein</fullName>
    </submittedName>
</protein>
<dbReference type="EMBL" id="JAICCF010000003">
    <property type="protein sequence ID" value="MBW8686447.1"/>
    <property type="molecule type" value="Genomic_DNA"/>
</dbReference>
<keyword evidence="5" id="KW-1185">Reference proteome</keyword>
<feature type="domain" description="Glycoside hydrolase 123 catalytic" evidence="2">
    <location>
        <begin position="217"/>
        <end position="518"/>
    </location>
</feature>